<evidence type="ECO:0000313" key="2">
    <source>
        <dbReference type="EMBL" id="KJV77746.1"/>
    </source>
</evidence>
<dbReference type="InterPro" id="IPR043129">
    <property type="entry name" value="ATPase_NBD"/>
</dbReference>
<dbReference type="AlphaFoldDB" id="A0A0F3PCV7"/>
<dbReference type="GO" id="GO:0002949">
    <property type="term" value="P:tRNA threonylcarbamoyladenosine modification"/>
    <property type="evidence" value="ECO:0007669"/>
    <property type="project" value="InterPro"/>
</dbReference>
<feature type="domain" description="Gcp-like" evidence="1">
    <location>
        <begin position="48"/>
        <end position="139"/>
    </location>
</feature>
<reference evidence="2 3" key="1">
    <citation type="submission" date="2015-01" db="EMBL/GenBank/DDBJ databases">
        <title>Genome Sequencing of Rickettsiales.</title>
        <authorList>
            <person name="Daugherty S.C."/>
            <person name="Su Q."/>
            <person name="Abolude K."/>
            <person name="Beier-Sexton M."/>
            <person name="Carlyon J.A."/>
            <person name="Carter R."/>
            <person name="Day N.P."/>
            <person name="Dumler S.J."/>
            <person name="Dyachenko V."/>
            <person name="Godinez A."/>
            <person name="Kurtti T.J."/>
            <person name="Lichay M."/>
            <person name="Mullins K.E."/>
            <person name="Ott S."/>
            <person name="Pappas-Brown V."/>
            <person name="Paris D.H."/>
            <person name="Patel P."/>
            <person name="Richards A.L."/>
            <person name="Sadzewicz L."/>
            <person name="Sears K."/>
            <person name="Seidman D."/>
            <person name="Sengamalay N."/>
            <person name="Stenos J."/>
            <person name="Tallon L.J."/>
            <person name="Vincent G."/>
            <person name="Fraser C.M."/>
            <person name="Munderloh U."/>
            <person name="Dunning-Hotopp J.C."/>
        </authorList>
    </citation>
    <scope>NUCLEOTIDE SEQUENCE [LARGE SCALE GENOMIC DNA]</scope>
    <source>
        <strain evidence="2 3">TA716</strain>
    </source>
</reference>
<dbReference type="GO" id="GO:0005829">
    <property type="term" value="C:cytosol"/>
    <property type="evidence" value="ECO:0007669"/>
    <property type="project" value="TreeGrafter"/>
</dbReference>
<dbReference type="SUPFAM" id="SSF53067">
    <property type="entry name" value="Actin-like ATPase domain"/>
    <property type="match status" value="1"/>
</dbReference>
<protein>
    <submittedName>
        <fullName evidence="2">tRNA threonylcarbamoyl adenosine modification protein YeaZ</fullName>
    </submittedName>
</protein>
<comment type="caution">
    <text evidence="2">The sequence shown here is derived from an EMBL/GenBank/DDBJ whole genome shotgun (WGS) entry which is preliminary data.</text>
</comment>
<evidence type="ECO:0000259" key="1">
    <source>
        <dbReference type="Pfam" id="PF00814"/>
    </source>
</evidence>
<dbReference type="NCBIfam" id="TIGR03725">
    <property type="entry name" value="T6A_YeaZ"/>
    <property type="match status" value="1"/>
</dbReference>
<dbReference type="InterPro" id="IPR022496">
    <property type="entry name" value="T6A_TsaB"/>
</dbReference>
<dbReference type="Gene3D" id="3.30.420.40">
    <property type="match status" value="2"/>
</dbReference>
<sequence length="242" mass="27066">MYNYNEFDKMKILGICTSNNSCSVAISNHSNVLAANYNVEPAMQAQYLVCMIKKTMMQAKVTFEDIDYLAVTQGPGSFTGIRVGLAAALGIITVSKIVPIVISDFEVLKFLIKQQIKGVNVAFTIINAYRNKVYLQKFDFNSSSSFQAVLIDATEAVNLILNTKSLSGCAGNATKMIYELLVTTTTTIPNNIFFLPRFAYYDARPVCRLAYQLLASKQSYSTELCPLYICNRDFKHWKLACR</sequence>
<evidence type="ECO:0000313" key="3">
    <source>
        <dbReference type="Proteomes" id="UP000033671"/>
    </source>
</evidence>
<name>A0A0F3PCV7_ORITS</name>
<dbReference type="PANTHER" id="PTHR11735">
    <property type="entry name" value="TRNA N6-ADENOSINE THREONYLCARBAMOYLTRANSFERASE"/>
    <property type="match status" value="1"/>
</dbReference>
<organism evidence="2 3">
    <name type="scientific">Orientia tsutsugamushi str. TA716</name>
    <dbReference type="NCBI Taxonomy" id="1359175"/>
    <lineage>
        <taxon>Bacteria</taxon>
        <taxon>Pseudomonadati</taxon>
        <taxon>Pseudomonadota</taxon>
        <taxon>Alphaproteobacteria</taxon>
        <taxon>Rickettsiales</taxon>
        <taxon>Rickettsiaceae</taxon>
        <taxon>Rickettsieae</taxon>
        <taxon>Orientia</taxon>
    </lineage>
</organism>
<dbReference type="Pfam" id="PF00814">
    <property type="entry name" value="TsaD"/>
    <property type="match status" value="1"/>
</dbReference>
<dbReference type="PANTHER" id="PTHR11735:SF11">
    <property type="entry name" value="TRNA THREONYLCARBAMOYLADENOSINE BIOSYNTHESIS PROTEIN TSAB"/>
    <property type="match status" value="1"/>
</dbReference>
<dbReference type="PATRIC" id="fig|1359175.3.peg.35"/>
<dbReference type="EMBL" id="LAOA01000001">
    <property type="protein sequence ID" value="KJV77746.1"/>
    <property type="molecule type" value="Genomic_DNA"/>
</dbReference>
<dbReference type="Proteomes" id="UP000033671">
    <property type="component" value="Unassembled WGS sequence"/>
</dbReference>
<gene>
    <name evidence="2" type="primary">yeaZ</name>
    <name evidence="2" type="ORF">OTSTA716_0030</name>
</gene>
<proteinExistence type="predicted"/>
<accession>A0A0F3PCV7</accession>
<dbReference type="InterPro" id="IPR000905">
    <property type="entry name" value="Gcp-like_dom"/>
</dbReference>